<accession>A0A0N0NM51</accession>
<dbReference type="InterPro" id="IPR054505">
    <property type="entry name" value="Myb_DNA-bind_8"/>
</dbReference>
<comment type="caution">
    <text evidence="3">The sequence shown here is derived from an EMBL/GenBank/DDBJ whole genome shotgun (WGS) entry which is preliminary data.</text>
</comment>
<feature type="region of interest" description="Disordered" evidence="1">
    <location>
        <begin position="354"/>
        <end position="438"/>
    </location>
</feature>
<evidence type="ECO:0000259" key="2">
    <source>
        <dbReference type="Pfam" id="PF22980"/>
    </source>
</evidence>
<feature type="compositionally biased region" description="Gly residues" evidence="1">
    <location>
        <begin position="587"/>
        <end position="601"/>
    </location>
</feature>
<feature type="compositionally biased region" description="Polar residues" evidence="1">
    <location>
        <begin position="423"/>
        <end position="438"/>
    </location>
</feature>
<organism evidence="3 4">
    <name type="scientific">Cyphellophora attinorum</name>
    <dbReference type="NCBI Taxonomy" id="1664694"/>
    <lineage>
        <taxon>Eukaryota</taxon>
        <taxon>Fungi</taxon>
        <taxon>Dikarya</taxon>
        <taxon>Ascomycota</taxon>
        <taxon>Pezizomycotina</taxon>
        <taxon>Eurotiomycetes</taxon>
        <taxon>Chaetothyriomycetidae</taxon>
        <taxon>Chaetothyriales</taxon>
        <taxon>Cyphellophoraceae</taxon>
        <taxon>Cyphellophora</taxon>
    </lineage>
</organism>
<dbReference type="STRING" id="1664694.A0A0N0NM51"/>
<feature type="compositionally biased region" description="Basic and acidic residues" evidence="1">
    <location>
        <begin position="367"/>
        <end position="382"/>
    </location>
</feature>
<feature type="domain" description="Myb-like DNA-binding" evidence="2">
    <location>
        <begin position="27"/>
        <end position="74"/>
    </location>
</feature>
<evidence type="ECO:0000313" key="4">
    <source>
        <dbReference type="Proteomes" id="UP000038010"/>
    </source>
</evidence>
<dbReference type="GeneID" id="28732253"/>
<dbReference type="AlphaFoldDB" id="A0A0N0NM51"/>
<gene>
    <name evidence="3" type="ORF">AB675_11517</name>
</gene>
<evidence type="ECO:0000256" key="1">
    <source>
        <dbReference type="SAM" id="MobiDB-lite"/>
    </source>
</evidence>
<keyword evidence="4" id="KW-1185">Reference proteome</keyword>
<dbReference type="RefSeq" id="XP_018000014.1">
    <property type="nucleotide sequence ID" value="XM_018140372.1"/>
</dbReference>
<feature type="region of interest" description="Disordered" evidence="1">
    <location>
        <begin position="587"/>
        <end position="614"/>
    </location>
</feature>
<evidence type="ECO:0000313" key="3">
    <source>
        <dbReference type="EMBL" id="KPI40051.1"/>
    </source>
</evidence>
<reference evidence="3 4" key="1">
    <citation type="submission" date="2015-06" db="EMBL/GenBank/DDBJ databases">
        <title>Draft genome of the ant-associated black yeast Phialophora attae CBS 131958.</title>
        <authorList>
            <person name="Moreno L.F."/>
            <person name="Stielow B.J."/>
            <person name="de Hoog S."/>
            <person name="Vicente V.A."/>
            <person name="Weiss V.A."/>
            <person name="de Vries M."/>
            <person name="Cruz L.M."/>
            <person name="Souza E.M."/>
        </authorList>
    </citation>
    <scope>NUCLEOTIDE SEQUENCE [LARGE SCALE GENOMIC DNA]</scope>
    <source>
        <strain evidence="3 4">CBS 131958</strain>
    </source>
</reference>
<feature type="region of interest" description="Disordered" evidence="1">
    <location>
        <begin position="1"/>
        <end position="26"/>
    </location>
</feature>
<dbReference type="VEuPathDB" id="FungiDB:AB675_11517"/>
<feature type="region of interest" description="Disordered" evidence="1">
    <location>
        <begin position="278"/>
        <end position="298"/>
    </location>
</feature>
<proteinExistence type="predicted"/>
<feature type="region of interest" description="Disordered" evidence="1">
    <location>
        <begin position="316"/>
        <end position="341"/>
    </location>
</feature>
<protein>
    <recommendedName>
        <fullName evidence="2">Myb-like DNA-binding domain-containing protein</fullName>
    </recommendedName>
</protein>
<sequence>MGVPNTPSSSTTTPAPPKRSRAQPTADGQTQFLYLILKQLDLKAVNWQEVADGIGIKNGHAARMRWSRFKAQTEGLPTQSQKKSQKKKDCEGKAMACGDPNQNGSGGYYGSSMKHGYDNSLEAAMADEGAPTTKRVKLEYGGFGPAPPPFMMPPFMGTPPPGHAAPANYASPQLFAQQTAAGMWGPSPPPPSAMIKAEPGVNIKHEYGFGMLQHQAPTQPVACPWLGPPATSTPATVGPAQMPQAHIPVAASPKATNTHVAITDPDDLPIRQTLVKIEPVPNGVDPTPSAHATTSTSISNQASILIPVQDPATATESTAAAVTAQTSPTSGSPESSEAVVSSAKTARVSVALSSIPQYDGTDENDNESTKDVPLDTEQRKNNEASPTESARTGPVEFTSEGSPIPVPPQPSGLGVTPRASIEPVQQPTPSNQAPNSATSAQPIAYAPQPFLAQQRDAFIAAQLAPAPYPATQPTWSANPYYNPYFNTFLNSEAASRASVVPMSPWLNSEYGSWDPGWHPLVAEDVVFPAVPYQRVPQQLGQFYSAQNGMGAAPSYNLQGMAAQALGGAMNGNGFVEQESFVAQLEGVGTGTGDGGSDGAGVGAEAAGKEREMEK</sequence>
<dbReference type="OrthoDB" id="3944408at2759"/>
<name>A0A0N0NM51_9EURO</name>
<feature type="region of interest" description="Disordered" evidence="1">
    <location>
        <begin position="70"/>
        <end position="97"/>
    </location>
</feature>
<feature type="compositionally biased region" description="Low complexity" evidence="1">
    <location>
        <begin position="286"/>
        <end position="298"/>
    </location>
</feature>
<feature type="compositionally biased region" description="Low complexity" evidence="1">
    <location>
        <begin position="1"/>
        <end position="13"/>
    </location>
</feature>
<dbReference type="EMBL" id="LFJN01000013">
    <property type="protein sequence ID" value="KPI40051.1"/>
    <property type="molecule type" value="Genomic_DNA"/>
</dbReference>
<dbReference type="Pfam" id="PF22980">
    <property type="entry name" value="Myb_DNA-bind_8"/>
    <property type="match status" value="1"/>
</dbReference>
<dbReference type="Proteomes" id="UP000038010">
    <property type="component" value="Unassembled WGS sequence"/>
</dbReference>